<feature type="transmembrane region" description="Helical" evidence="1">
    <location>
        <begin position="791"/>
        <end position="811"/>
    </location>
</feature>
<keyword evidence="1" id="KW-0812">Transmembrane</keyword>
<evidence type="ECO:0000313" key="2">
    <source>
        <dbReference type="EMBL" id="CAG2202972.1"/>
    </source>
</evidence>
<name>A0A8S3R872_MYTED</name>
<gene>
    <name evidence="2" type="ORF">MEDL_17520</name>
</gene>
<evidence type="ECO:0000313" key="3">
    <source>
        <dbReference type="Proteomes" id="UP000683360"/>
    </source>
</evidence>
<keyword evidence="1" id="KW-1133">Transmembrane helix</keyword>
<dbReference type="OrthoDB" id="10063988at2759"/>
<keyword evidence="1" id="KW-0472">Membrane</keyword>
<keyword evidence="3" id="KW-1185">Reference proteome</keyword>
<proteinExistence type="predicted"/>
<comment type="caution">
    <text evidence="2">The sequence shown here is derived from an EMBL/GenBank/DDBJ whole genome shotgun (WGS) entry which is preliminary data.</text>
</comment>
<dbReference type="AlphaFoldDB" id="A0A8S3R872"/>
<dbReference type="Proteomes" id="UP000683360">
    <property type="component" value="Unassembled WGS sequence"/>
</dbReference>
<protein>
    <submittedName>
        <fullName evidence="2">Uncharacterized protein</fullName>
    </submittedName>
</protein>
<dbReference type="EMBL" id="CAJPWZ010000906">
    <property type="protein sequence ID" value="CAG2202972.1"/>
    <property type="molecule type" value="Genomic_DNA"/>
</dbReference>
<accession>A0A8S3R872</accession>
<reference evidence="2" key="1">
    <citation type="submission" date="2021-03" db="EMBL/GenBank/DDBJ databases">
        <authorList>
            <person name="Bekaert M."/>
        </authorList>
    </citation>
    <scope>NUCLEOTIDE SEQUENCE</scope>
</reference>
<evidence type="ECO:0000256" key="1">
    <source>
        <dbReference type="SAM" id="Phobius"/>
    </source>
</evidence>
<sequence length="833" mass="92109">MVHPVISIAYFLTSAICMVESSHFRGGLITWKPAENNQIEITYRVAFRRSSSSSHLCTENAIENGILLPGEGTLQCQLGCSGTIATMSYVCTDFSTSEDWTTVADDDGDTVRCRWAKSTPYDECSGVCNTLSGSYLDEAKCVLKYNATRSVGWFAVALQLEDFLSPMDTIPLSSVSLQFLVYVFHSTESCTSRPVFPPNIITDGSVHHILANDIFNVSIYARSGAETLRVTAINTVSPIGMTKSELYPHGTSGREWFVVVTWIPTLMETESCILHFTAVDNIGQTSDQICGTLVVHGVAVSVDWQFWRVSFAISSILRFGKSAQIWASSLKPDKSMINTNVNADNFYTLDYKGEYVSTTPAKSHAFAKIAIKHHNNVDESYKGDNEEKPHILYLVIKSFDMKNGEKQHLNNPTVYTMPQQLTKTLNADTTDIDKQQSKNTLMTLIEITYRFAFTRSSNVAFFCDENAIKNRTLLAGGENIQCQSGCAGIITKNYIYCTDFSETEDWTIGVMNFKYTLPVSNTKKFQFGLTGCCWLPLNEAGAEAGYILRARVDLTNRSDTGRINSSPISAMQPVFRLNQGCDYIIKIPVADDDGDTVRCRWARNTTYDECSDVCKTFTGSYLDEVECVLKYNATGLTGWYAVSLQIEDFFSPLDTIPLSSVPLQFLVVVTNSSENCTSKPVFPPNIITDGSVHHILVNNIFNVSIYARSGAETLWVKTINTVSPFGMIKSELYQHDPIGREWFVFVTWIPTLSQTAGATLPSTTITSTTIQPKPDDPLTTKIPNGEVSKGLITGLTVGGLALFGVTSFVIARCLCCCKSAKVWASSKNLRGQR</sequence>
<organism evidence="2 3">
    <name type="scientific">Mytilus edulis</name>
    <name type="common">Blue mussel</name>
    <dbReference type="NCBI Taxonomy" id="6550"/>
    <lineage>
        <taxon>Eukaryota</taxon>
        <taxon>Metazoa</taxon>
        <taxon>Spiralia</taxon>
        <taxon>Lophotrochozoa</taxon>
        <taxon>Mollusca</taxon>
        <taxon>Bivalvia</taxon>
        <taxon>Autobranchia</taxon>
        <taxon>Pteriomorphia</taxon>
        <taxon>Mytilida</taxon>
        <taxon>Mytiloidea</taxon>
        <taxon>Mytilidae</taxon>
        <taxon>Mytilinae</taxon>
        <taxon>Mytilus</taxon>
    </lineage>
</organism>